<dbReference type="KEGG" id="pce:PECL_1177"/>
<evidence type="ECO:0000313" key="2">
    <source>
        <dbReference type="EMBL" id="AEV95438.1"/>
    </source>
</evidence>
<gene>
    <name evidence="2" type="ordered locus">PECL_1177</name>
</gene>
<comment type="similarity">
    <text evidence="1">Belongs to the UPF0145 family.</text>
</comment>
<dbReference type="PATRIC" id="fig|701521.8.peg.1118"/>
<accession>G8PDV3</accession>
<evidence type="ECO:0000256" key="1">
    <source>
        <dbReference type="ARBA" id="ARBA00010751"/>
    </source>
</evidence>
<proteinExistence type="inferred from homology"/>
<name>G8PDV3_PEDCP</name>
<protein>
    <recommendedName>
        <fullName evidence="4">Heavy-metal-binding family protein</fullName>
    </recommendedName>
</protein>
<dbReference type="Pfam" id="PF01906">
    <property type="entry name" value="YbjQ_1"/>
    <property type="match status" value="1"/>
</dbReference>
<evidence type="ECO:0000313" key="3">
    <source>
        <dbReference type="Proteomes" id="UP000005444"/>
    </source>
</evidence>
<dbReference type="Proteomes" id="UP000005444">
    <property type="component" value="Chromosome"/>
</dbReference>
<organism evidence="2 3">
    <name type="scientific">Pediococcus claussenii (strain ATCC BAA-344 / DSM 14800 / JCM 18046 / KCTC 3811 / LMG 21948 / P06)</name>
    <dbReference type="NCBI Taxonomy" id="701521"/>
    <lineage>
        <taxon>Bacteria</taxon>
        <taxon>Bacillati</taxon>
        <taxon>Bacillota</taxon>
        <taxon>Bacilli</taxon>
        <taxon>Lactobacillales</taxon>
        <taxon>Lactobacillaceae</taxon>
        <taxon>Pediococcus</taxon>
    </lineage>
</organism>
<dbReference type="HOGENOM" id="CLU_2343157_0_0_9"/>
<dbReference type="RefSeq" id="WP_014215634.1">
    <property type="nucleotide sequence ID" value="NC_016605.1"/>
</dbReference>
<keyword evidence="3" id="KW-1185">Reference proteome</keyword>
<dbReference type="InterPro" id="IPR002765">
    <property type="entry name" value="UPF0145_YbjQ-like"/>
</dbReference>
<evidence type="ECO:0008006" key="4">
    <source>
        <dbReference type="Google" id="ProtNLM"/>
    </source>
</evidence>
<dbReference type="SUPFAM" id="SSF117782">
    <property type="entry name" value="YbjQ-like"/>
    <property type="match status" value="1"/>
</dbReference>
<dbReference type="AlphaFoldDB" id="G8PDV3"/>
<dbReference type="InterPro" id="IPR035439">
    <property type="entry name" value="UPF0145_dom_sf"/>
</dbReference>
<sequence>MFITTEGINVGHTIKGVVEATTSLMLASEDIDKFNLFDQLFEEAKEKLEKKAELLDGNGIIGLKYNTEIAQVSVAPKFLVVHAYGTVVKTD</sequence>
<reference evidence="2 3" key="1">
    <citation type="journal article" date="2012" name="J. Bacteriol.">
        <title>Complete Genome Sequence of the Beer Spoilage Organism Pediococcus claussenii ATCC BAA-344T.</title>
        <authorList>
            <person name="Pittet V."/>
            <person name="Abegunde T."/>
            <person name="Marfleet T."/>
            <person name="Haakensen M."/>
            <person name="Morrow K."/>
            <person name="Jayaprakash T."/>
            <person name="Schroeder K."/>
            <person name="Trost B."/>
            <person name="Byrns S."/>
            <person name="Bergsveinson J."/>
            <person name="Kusalik A."/>
            <person name="Ziola B."/>
        </authorList>
    </citation>
    <scope>NUCLEOTIDE SEQUENCE [LARGE SCALE GENOMIC DNA]</scope>
    <source>
        <strain evidence="2 3">ATCC BAA-344</strain>
    </source>
</reference>
<dbReference type="EMBL" id="CP003137">
    <property type="protein sequence ID" value="AEV95438.1"/>
    <property type="molecule type" value="Genomic_DNA"/>
</dbReference>
<dbReference type="Gene3D" id="3.30.110.70">
    <property type="entry name" value="Hypothetical protein apc22750. Chain B"/>
    <property type="match status" value="1"/>
</dbReference>
<dbReference type="eggNOG" id="ENOG50344W0">
    <property type="taxonomic scope" value="Bacteria"/>
</dbReference>
<dbReference type="STRING" id="701521.PECL_1177"/>